<organism evidence="1 2">
    <name type="scientific">Mesonia hippocampi</name>
    <dbReference type="NCBI Taxonomy" id="1628250"/>
    <lineage>
        <taxon>Bacteria</taxon>
        <taxon>Pseudomonadati</taxon>
        <taxon>Bacteroidota</taxon>
        <taxon>Flavobacteriia</taxon>
        <taxon>Flavobacteriales</taxon>
        <taxon>Flavobacteriaceae</taxon>
        <taxon>Mesonia</taxon>
    </lineage>
</organism>
<feature type="non-terminal residue" evidence="1">
    <location>
        <position position="50"/>
    </location>
</feature>
<protein>
    <submittedName>
        <fullName evidence="1">Aromatic ring-opening dioxygenase catalytic subunit (LigB family)</fullName>
    </submittedName>
</protein>
<dbReference type="EMBL" id="JACIFO010000016">
    <property type="protein sequence ID" value="MBB4120042.1"/>
    <property type="molecule type" value="Genomic_DNA"/>
</dbReference>
<keyword evidence="1" id="KW-0223">Dioxygenase</keyword>
<gene>
    <name evidence="1" type="ORF">GGR32_002354</name>
</gene>
<keyword evidence="2" id="KW-1185">Reference proteome</keyword>
<accession>A0A840EKW6</accession>
<dbReference type="Proteomes" id="UP000553034">
    <property type="component" value="Unassembled WGS sequence"/>
</dbReference>
<name>A0A840EKW6_9FLAO</name>
<dbReference type="AlphaFoldDB" id="A0A840EKW6"/>
<reference evidence="1 2" key="1">
    <citation type="submission" date="2020-08" db="EMBL/GenBank/DDBJ databases">
        <title>Genomic Encyclopedia of Type Strains, Phase IV (KMG-IV): sequencing the most valuable type-strain genomes for metagenomic binning, comparative biology and taxonomic classification.</title>
        <authorList>
            <person name="Goeker M."/>
        </authorList>
    </citation>
    <scope>NUCLEOTIDE SEQUENCE [LARGE SCALE GENOMIC DNA]</scope>
    <source>
        <strain evidence="1 2">DSM 29568</strain>
    </source>
</reference>
<dbReference type="SUPFAM" id="SSF53213">
    <property type="entry name" value="LigB-like"/>
    <property type="match status" value="1"/>
</dbReference>
<comment type="caution">
    <text evidence="1">The sequence shown here is derived from an EMBL/GenBank/DDBJ whole genome shotgun (WGS) entry which is preliminary data.</text>
</comment>
<proteinExistence type="predicted"/>
<dbReference type="GO" id="GO:0051213">
    <property type="term" value="F:dioxygenase activity"/>
    <property type="evidence" value="ECO:0007669"/>
    <property type="project" value="UniProtKB-KW"/>
</dbReference>
<evidence type="ECO:0000313" key="1">
    <source>
        <dbReference type="EMBL" id="MBB4120042.1"/>
    </source>
</evidence>
<keyword evidence="1" id="KW-0560">Oxidoreductase</keyword>
<sequence length="50" mass="5703">MKSHILSGDFQPLIDFKSQGKAFDLAIPTPEHYLPLLYTLALKEENEKIT</sequence>
<evidence type="ECO:0000313" key="2">
    <source>
        <dbReference type="Proteomes" id="UP000553034"/>
    </source>
</evidence>